<dbReference type="Proteomes" id="UP000515733">
    <property type="component" value="Chromosome"/>
</dbReference>
<gene>
    <name evidence="1" type="ORF">DENOEST_0766</name>
</gene>
<dbReference type="AlphaFoldDB" id="A0A6S6XPM2"/>
<sequence length="38" mass="3959">MFSASLTVLGGIDVEHAIKGEVGDLRFAGQEVNQGDVV</sequence>
<name>A0A6S6XPM2_9PROT</name>
<proteinExistence type="predicted"/>
<dbReference type="KEGG" id="doe:DENOEST_0766"/>
<organism evidence="1 2">
    <name type="scientific">Denitratisoma oestradiolicum</name>
    <dbReference type="NCBI Taxonomy" id="311182"/>
    <lineage>
        <taxon>Bacteria</taxon>
        <taxon>Pseudomonadati</taxon>
        <taxon>Pseudomonadota</taxon>
        <taxon>Betaproteobacteria</taxon>
        <taxon>Nitrosomonadales</taxon>
        <taxon>Sterolibacteriaceae</taxon>
        <taxon>Denitratisoma</taxon>
    </lineage>
</organism>
<evidence type="ECO:0000313" key="1">
    <source>
        <dbReference type="EMBL" id="CAB1367931.1"/>
    </source>
</evidence>
<reference evidence="1 2" key="1">
    <citation type="submission" date="2020-03" db="EMBL/GenBank/DDBJ databases">
        <authorList>
            <consortium name="Genoscope - CEA"/>
            <person name="William W."/>
        </authorList>
    </citation>
    <scope>NUCLEOTIDE SEQUENCE [LARGE SCALE GENOMIC DNA]</scope>
    <source>
        <strain evidence="2">DSM 16959</strain>
    </source>
</reference>
<protein>
    <submittedName>
        <fullName evidence="1">Uncharacterized protein</fullName>
    </submittedName>
</protein>
<keyword evidence="2" id="KW-1185">Reference proteome</keyword>
<dbReference type="EMBL" id="LR778301">
    <property type="protein sequence ID" value="CAB1367931.1"/>
    <property type="molecule type" value="Genomic_DNA"/>
</dbReference>
<evidence type="ECO:0000313" key="2">
    <source>
        <dbReference type="Proteomes" id="UP000515733"/>
    </source>
</evidence>
<accession>A0A6S6XPM2</accession>